<dbReference type="Pfam" id="PF05721">
    <property type="entry name" value="PhyH"/>
    <property type="match status" value="1"/>
</dbReference>
<dbReference type="PANTHER" id="PTHR20883">
    <property type="entry name" value="PHYTANOYL-COA DIOXYGENASE DOMAIN CONTAINING 1"/>
    <property type="match status" value="1"/>
</dbReference>
<proteinExistence type="predicted"/>
<sequence>MSQLLSQEQVQGYARDGFVTPVDVLTPEEVRAFRGDLEAWERGRGAPIDFPEKSKSYLLFDWADQLVHHPKILDAVEDLIGPDILVYHSTLFLKEAHTSAYVRWHQDSPYFYLDPHEHVTAWVALSEASVQAGCMRVLPGSHRWGAFEHDDKPDPLNMIKRGQGISDRFDHETGTFMPLKTGQMSLHHTDLVHASGSNDSDDRRLGYAISYIPAHVRPVGAVKPSALCVRGRDHGNFLPEGRLASALSEEDRRRHKEALALFRALQDAGFAGAAA</sequence>
<name>A0A848HJP0_9BURK</name>
<dbReference type="EMBL" id="JABBFX010000008">
    <property type="protein sequence ID" value="NML48743.1"/>
    <property type="molecule type" value="Genomic_DNA"/>
</dbReference>
<dbReference type="AlphaFoldDB" id="A0A848HJP0"/>
<dbReference type="RefSeq" id="WP_169423077.1">
    <property type="nucleotide sequence ID" value="NZ_JABBFX010000008.1"/>
</dbReference>
<dbReference type="Proteomes" id="UP000541185">
    <property type="component" value="Unassembled WGS sequence"/>
</dbReference>
<dbReference type="InterPro" id="IPR008775">
    <property type="entry name" value="Phytyl_CoA_dOase-like"/>
</dbReference>
<comment type="cofactor">
    <cofactor evidence="1">
        <name>Fe(2+)</name>
        <dbReference type="ChEBI" id="CHEBI:29033"/>
    </cofactor>
</comment>
<dbReference type="GO" id="GO:0016706">
    <property type="term" value="F:2-oxoglutarate-dependent dioxygenase activity"/>
    <property type="evidence" value="ECO:0007669"/>
    <property type="project" value="UniProtKB-ARBA"/>
</dbReference>
<gene>
    <name evidence="2" type="ORF">HHL11_33720</name>
</gene>
<dbReference type="Gene3D" id="2.60.120.620">
    <property type="entry name" value="q2cbj1_9rhob like domain"/>
    <property type="match status" value="1"/>
</dbReference>
<comment type="caution">
    <text evidence="2">The sequence shown here is derived from an EMBL/GenBank/DDBJ whole genome shotgun (WGS) entry which is preliminary data.</text>
</comment>
<keyword evidence="3" id="KW-1185">Reference proteome</keyword>
<evidence type="ECO:0000313" key="3">
    <source>
        <dbReference type="Proteomes" id="UP000541185"/>
    </source>
</evidence>
<accession>A0A848HJP0</accession>
<reference evidence="2 3" key="1">
    <citation type="submission" date="2020-04" db="EMBL/GenBank/DDBJ databases">
        <title>Ramlibacter sp. G-1-2-2 isolated from soil.</title>
        <authorList>
            <person name="Dahal R.H."/>
        </authorList>
    </citation>
    <scope>NUCLEOTIDE SEQUENCE [LARGE SCALE GENOMIC DNA]</scope>
    <source>
        <strain evidence="2 3">G-1-2-2</strain>
    </source>
</reference>
<dbReference type="PANTHER" id="PTHR20883:SF48">
    <property type="entry name" value="ECTOINE DIOXYGENASE"/>
    <property type="match status" value="1"/>
</dbReference>
<evidence type="ECO:0000256" key="1">
    <source>
        <dbReference type="ARBA" id="ARBA00001954"/>
    </source>
</evidence>
<evidence type="ECO:0000313" key="2">
    <source>
        <dbReference type="EMBL" id="NML48743.1"/>
    </source>
</evidence>
<organism evidence="2 3">
    <name type="scientific">Ramlibacter agri</name>
    <dbReference type="NCBI Taxonomy" id="2728837"/>
    <lineage>
        <taxon>Bacteria</taxon>
        <taxon>Pseudomonadati</taxon>
        <taxon>Pseudomonadota</taxon>
        <taxon>Betaproteobacteria</taxon>
        <taxon>Burkholderiales</taxon>
        <taxon>Comamonadaceae</taxon>
        <taxon>Ramlibacter</taxon>
    </lineage>
</organism>
<protein>
    <submittedName>
        <fullName evidence="2">Phytanoyl-CoA dioxygenase family protein</fullName>
    </submittedName>
</protein>
<keyword evidence="2" id="KW-0560">Oxidoreductase</keyword>
<dbReference type="GO" id="GO:0005506">
    <property type="term" value="F:iron ion binding"/>
    <property type="evidence" value="ECO:0007669"/>
    <property type="project" value="UniProtKB-ARBA"/>
</dbReference>
<keyword evidence="2" id="KW-0223">Dioxygenase</keyword>
<dbReference type="SUPFAM" id="SSF51197">
    <property type="entry name" value="Clavaminate synthase-like"/>
    <property type="match status" value="1"/>
</dbReference>